<evidence type="ECO:0000313" key="2">
    <source>
        <dbReference type="EMBL" id="MBX14225.1"/>
    </source>
</evidence>
<dbReference type="AlphaFoldDB" id="A0A2P2L8F5"/>
<reference evidence="2" key="1">
    <citation type="submission" date="2018-02" db="EMBL/GenBank/DDBJ databases">
        <title>Rhizophora mucronata_Transcriptome.</title>
        <authorList>
            <person name="Meera S.P."/>
            <person name="Sreeshan A."/>
            <person name="Augustine A."/>
        </authorList>
    </citation>
    <scope>NUCLEOTIDE SEQUENCE</scope>
    <source>
        <tissue evidence="2">Leaf</tissue>
    </source>
</reference>
<proteinExistence type="predicted"/>
<keyword evidence="2" id="KW-0687">Ribonucleoprotein</keyword>
<organism evidence="2">
    <name type="scientific">Rhizophora mucronata</name>
    <name type="common">Asiatic mangrove</name>
    <dbReference type="NCBI Taxonomy" id="61149"/>
    <lineage>
        <taxon>Eukaryota</taxon>
        <taxon>Viridiplantae</taxon>
        <taxon>Streptophyta</taxon>
        <taxon>Embryophyta</taxon>
        <taxon>Tracheophyta</taxon>
        <taxon>Spermatophyta</taxon>
        <taxon>Magnoliopsida</taxon>
        <taxon>eudicotyledons</taxon>
        <taxon>Gunneridae</taxon>
        <taxon>Pentapetalae</taxon>
        <taxon>rosids</taxon>
        <taxon>fabids</taxon>
        <taxon>Malpighiales</taxon>
        <taxon>Rhizophoraceae</taxon>
        <taxon>Rhizophora</taxon>
    </lineage>
</organism>
<protein>
    <submittedName>
        <fullName evidence="2">60S ribosomal protein L29-1</fullName>
    </submittedName>
</protein>
<dbReference type="EMBL" id="GGEC01033740">
    <property type="protein sequence ID" value="MBX14224.1"/>
    <property type="molecule type" value="Transcribed_RNA"/>
</dbReference>
<accession>A0A2P2L8F5</accession>
<evidence type="ECO:0000256" key="1">
    <source>
        <dbReference type="SAM" id="MobiDB-lite"/>
    </source>
</evidence>
<feature type="compositionally biased region" description="Basic residues" evidence="1">
    <location>
        <begin position="17"/>
        <end position="29"/>
    </location>
</feature>
<name>A0A2P2L8F5_RHIMU</name>
<dbReference type="GO" id="GO:0005840">
    <property type="term" value="C:ribosome"/>
    <property type="evidence" value="ECO:0007669"/>
    <property type="project" value="UniProtKB-KW"/>
</dbReference>
<keyword evidence="2" id="KW-0689">Ribosomal protein</keyword>
<sequence length="61" mass="7062">MSNLRSENFPRVGLPPRCHHGRERQRSHQFTKSSTLRQAHVPFISHLIFINGGIKRLSKAE</sequence>
<dbReference type="EMBL" id="GGEC01033741">
    <property type="protein sequence ID" value="MBX14225.1"/>
    <property type="molecule type" value="Transcribed_RNA"/>
</dbReference>
<feature type="region of interest" description="Disordered" evidence="1">
    <location>
        <begin position="1"/>
        <end position="34"/>
    </location>
</feature>